<evidence type="ECO:0000313" key="2">
    <source>
        <dbReference type="EMBL" id="MDH6198024.1"/>
    </source>
</evidence>
<name>A0ABT6L516_9MYCO</name>
<evidence type="ECO:0000256" key="1">
    <source>
        <dbReference type="SAM" id="Phobius"/>
    </source>
</evidence>
<protein>
    <submittedName>
        <fullName evidence="2">Benzoate membrane transport protein</fullName>
    </submittedName>
</protein>
<keyword evidence="1" id="KW-0812">Transmembrane</keyword>
<keyword evidence="1" id="KW-0472">Membrane</keyword>
<dbReference type="PANTHER" id="PTHR30199">
    <property type="entry name" value="MFS FAMILY TRANSPORTER, PREDICTED SUBSTRATE BENZOATE"/>
    <property type="match status" value="1"/>
</dbReference>
<feature type="transmembrane region" description="Helical" evidence="1">
    <location>
        <begin position="380"/>
        <end position="404"/>
    </location>
</feature>
<reference evidence="2 3" key="1">
    <citation type="submission" date="2023-04" db="EMBL/GenBank/DDBJ databases">
        <title>Forest soil microbial communities from Buena Vista Peninsula, Colon Province, Panama.</title>
        <authorList>
            <person name="Bouskill N."/>
        </authorList>
    </citation>
    <scope>NUCLEOTIDE SEQUENCE [LARGE SCALE GENOMIC DNA]</scope>
    <source>
        <strain evidence="2 3">AC80</strain>
    </source>
</reference>
<gene>
    <name evidence="2" type="ORF">M2272_004683</name>
</gene>
<sequence length="414" mass="42078">MRDIDNVTTSSAEPLPKRPSSILRDISVSALVAGVISALVNYSGPFLIVLEATRAAGLNEAQTASWVWAVSIGNGVCSIALSLFTRMPIIVAWSTPGAALLIASLGGFSFTDAVGAFVVASVAAAVFGYTGWFGWLLDRVPAPVLQALLAGILLPFVISAAGAFQAAPLLAGTVIATYFVGKRFFDRYAVLAALLAGVAAVALTGAFHPMAVGLTITGPVFTTPTFSLAALVSIGLPLFIVTMASQNAPGLALLRSEGYVPRDRLLVGSISTVSALLAPFGNHGINIAAITAAIAAGPESHRDKNRRYIAGISAGLSYLLVGFFGGFLVSGFQSIPSETITALAAVALLASTVTALKGAMSGNSHTGVAALTTLAVTMSGVVLIGVGSAFWGLLAGSAVYLILLPRGSENGGRS</sequence>
<dbReference type="Pfam" id="PF03594">
    <property type="entry name" value="BenE"/>
    <property type="match status" value="1"/>
</dbReference>
<accession>A0ABT6L516</accession>
<keyword evidence="1" id="KW-1133">Transmembrane helix</keyword>
<feature type="transmembrane region" description="Helical" evidence="1">
    <location>
        <begin position="64"/>
        <end position="84"/>
    </location>
</feature>
<keyword evidence="3" id="KW-1185">Reference proteome</keyword>
<organism evidence="2 3">
    <name type="scientific">Mycolicibacterium frederiksbergense</name>
    <dbReference type="NCBI Taxonomy" id="117567"/>
    <lineage>
        <taxon>Bacteria</taxon>
        <taxon>Bacillati</taxon>
        <taxon>Actinomycetota</taxon>
        <taxon>Actinomycetes</taxon>
        <taxon>Mycobacteriales</taxon>
        <taxon>Mycobacteriaceae</taxon>
        <taxon>Mycolicibacterium</taxon>
    </lineage>
</organism>
<feature type="transmembrane region" description="Helical" evidence="1">
    <location>
        <begin position="308"/>
        <end position="328"/>
    </location>
</feature>
<dbReference type="InterPro" id="IPR004711">
    <property type="entry name" value="Benzoate_Transporter"/>
</dbReference>
<evidence type="ECO:0000313" key="3">
    <source>
        <dbReference type="Proteomes" id="UP001160130"/>
    </source>
</evidence>
<feature type="transmembrane region" description="Helical" evidence="1">
    <location>
        <begin position="117"/>
        <end position="136"/>
    </location>
</feature>
<feature type="transmembrane region" description="Helical" evidence="1">
    <location>
        <begin position="148"/>
        <end position="181"/>
    </location>
</feature>
<comment type="caution">
    <text evidence="2">The sequence shown here is derived from an EMBL/GenBank/DDBJ whole genome shotgun (WGS) entry which is preliminary data.</text>
</comment>
<feature type="transmembrane region" description="Helical" evidence="1">
    <location>
        <begin position="340"/>
        <end position="360"/>
    </location>
</feature>
<proteinExistence type="predicted"/>
<dbReference type="Proteomes" id="UP001160130">
    <property type="component" value="Unassembled WGS sequence"/>
</dbReference>
<feature type="transmembrane region" description="Helical" evidence="1">
    <location>
        <begin position="226"/>
        <end position="244"/>
    </location>
</feature>
<feature type="transmembrane region" description="Helical" evidence="1">
    <location>
        <begin position="90"/>
        <end position="110"/>
    </location>
</feature>
<dbReference type="NCBIfam" id="TIGR00843">
    <property type="entry name" value="benE"/>
    <property type="match status" value="1"/>
</dbReference>
<dbReference type="EMBL" id="JARXVE010000009">
    <property type="protein sequence ID" value="MDH6198024.1"/>
    <property type="molecule type" value="Genomic_DNA"/>
</dbReference>
<dbReference type="PANTHER" id="PTHR30199:SF0">
    <property type="entry name" value="INNER MEMBRANE PROTEIN YDCO"/>
    <property type="match status" value="1"/>
</dbReference>
<feature type="transmembrane region" description="Helical" evidence="1">
    <location>
        <begin position="188"/>
        <end position="206"/>
    </location>
</feature>
<feature type="transmembrane region" description="Helical" evidence="1">
    <location>
        <begin position="26"/>
        <end position="52"/>
    </location>
</feature>